<reference evidence="1" key="1">
    <citation type="submission" date="2022-02" db="EMBL/GenBank/DDBJ databases">
        <title>Vibrio sp. nov., a new bacterium isolated from Bohai sea, China.</title>
        <authorList>
            <person name="Yuan Y."/>
        </authorList>
    </citation>
    <scope>NUCLEOTIDE SEQUENCE</scope>
    <source>
        <strain evidence="1">DBSS07</strain>
    </source>
</reference>
<gene>
    <name evidence="1" type="ORF">MD483_23440</name>
</gene>
<dbReference type="EMBL" id="JAKRRX010000406">
    <property type="protein sequence ID" value="MCW8336756.1"/>
    <property type="molecule type" value="Genomic_DNA"/>
</dbReference>
<feature type="non-terminal residue" evidence="1">
    <location>
        <position position="1"/>
    </location>
</feature>
<keyword evidence="2" id="KW-1185">Reference proteome</keyword>
<proteinExistence type="predicted"/>
<feature type="non-terminal residue" evidence="1">
    <location>
        <position position="173"/>
    </location>
</feature>
<evidence type="ECO:0000313" key="1">
    <source>
        <dbReference type="EMBL" id="MCW8336756.1"/>
    </source>
</evidence>
<dbReference type="AlphaFoldDB" id="A0A9X3CJB5"/>
<organism evidence="1 2">
    <name type="scientific">Vibrio paucivorans</name>
    <dbReference type="NCBI Taxonomy" id="2829489"/>
    <lineage>
        <taxon>Bacteria</taxon>
        <taxon>Pseudomonadati</taxon>
        <taxon>Pseudomonadota</taxon>
        <taxon>Gammaproteobacteria</taxon>
        <taxon>Vibrionales</taxon>
        <taxon>Vibrionaceae</taxon>
        <taxon>Vibrio</taxon>
    </lineage>
</organism>
<accession>A0A9X3CJB5</accession>
<sequence>DDVLSLVDNDFALTEPTTDGAVEVTHSLFDQEGADGAVIESFTYNGTKYTLDDTDATEQDFAVSDGTVYITLDGEFRFVPDRDLDHSTVDPIESTVVFTAVDGDGDTQTATIDLSIADGELPIITNVTGLSLDEAGLGDGSSPDNDHITGTGTITTTVGSDDIARYELEPSEF</sequence>
<evidence type="ECO:0000313" key="2">
    <source>
        <dbReference type="Proteomes" id="UP001155586"/>
    </source>
</evidence>
<protein>
    <recommendedName>
        <fullName evidence="3">RapA2 cadherin-like domain-containing protein</fullName>
    </recommendedName>
</protein>
<comment type="caution">
    <text evidence="1">The sequence shown here is derived from an EMBL/GenBank/DDBJ whole genome shotgun (WGS) entry which is preliminary data.</text>
</comment>
<name>A0A9X3CJB5_9VIBR</name>
<evidence type="ECO:0008006" key="3">
    <source>
        <dbReference type="Google" id="ProtNLM"/>
    </source>
</evidence>
<dbReference type="RefSeq" id="WP_265689800.1">
    <property type="nucleotide sequence ID" value="NZ_JAKRRX010000406.1"/>
</dbReference>
<dbReference type="Proteomes" id="UP001155586">
    <property type="component" value="Unassembled WGS sequence"/>
</dbReference>